<organism evidence="1 2">
    <name type="scientific">Pochonia chlamydosporia 170</name>
    <dbReference type="NCBI Taxonomy" id="1380566"/>
    <lineage>
        <taxon>Eukaryota</taxon>
        <taxon>Fungi</taxon>
        <taxon>Dikarya</taxon>
        <taxon>Ascomycota</taxon>
        <taxon>Pezizomycotina</taxon>
        <taxon>Sordariomycetes</taxon>
        <taxon>Hypocreomycetidae</taxon>
        <taxon>Hypocreales</taxon>
        <taxon>Clavicipitaceae</taxon>
        <taxon>Pochonia</taxon>
    </lineage>
</organism>
<dbReference type="AlphaFoldDB" id="A0A219API3"/>
<dbReference type="KEGG" id="pchm:VFPPC_18223"/>
<dbReference type="EMBL" id="LSBJ02000009">
    <property type="protein sequence ID" value="OWT42611.1"/>
    <property type="molecule type" value="Genomic_DNA"/>
</dbReference>
<proteinExistence type="predicted"/>
<accession>A0A219API3</accession>
<reference evidence="1 2" key="1">
    <citation type="journal article" date="2016" name="PLoS Pathog.">
        <title>Biosynthesis of antibiotic leucinostatins in bio-control fungus Purpureocillium lilacinum and their inhibition on phytophthora revealed by genome mining.</title>
        <authorList>
            <person name="Wang G."/>
            <person name="Liu Z."/>
            <person name="Lin R."/>
            <person name="Li E."/>
            <person name="Mao Z."/>
            <person name="Ling J."/>
            <person name="Yang Y."/>
            <person name="Yin W.B."/>
            <person name="Xie B."/>
        </authorList>
    </citation>
    <scope>NUCLEOTIDE SEQUENCE [LARGE SCALE GENOMIC DNA]</scope>
    <source>
        <strain evidence="1">170</strain>
    </source>
</reference>
<dbReference type="Proteomes" id="UP000078397">
    <property type="component" value="Unassembled WGS sequence"/>
</dbReference>
<name>A0A219API3_METCM</name>
<dbReference type="RefSeq" id="XP_022285102.1">
    <property type="nucleotide sequence ID" value="XM_022429869.1"/>
</dbReference>
<keyword evidence="2" id="KW-1185">Reference proteome</keyword>
<protein>
    <submittedName>
        <fullName evidence="1">Uncharacterized protein</fullName>
    </submittedName>
</protein>
<evidence type="ECO:0000313" key="2">
    <source>
        <dbReference type="Proteomes" id="UP000078397"/>
    </source>
</evidence>
<dbReference type="GeneID" id="33937065"/>
<sequence>MLFGHEESSFGNPGRTKPYTKADAIGDWEFKDSPDDVSVFDDAKRILDDWECWDYTQLYLLKRTKCFIVAPSRCALPSDAEEVLPQDSRRIYNQLSAAFCRASARSDDPYNKNWIMPIYKRQYPHGESLLRVDSLII</sequence>
<comment type="caution">
    <text evidence="1">The sequence shown here is derived from an EMBL/GenBank/DDBJ whole genome shotgun (WGS) entry which is preliminary data.</text>
</comment>
<evidence type="ECO:0000313" key="1">
    <source>
        <dbReference type="EMBL" id="OWT42611.1"/>
    </source>
</evidence>
<gene>
    <name evidence="1" type="ORF">VFPPC_18223</name>
</gene>